<feature type="transmembrane region" description="Helical" evidence="10">
    <location>
        <begin position="150"/>
        <end position="169"/>
    </location>
</feature>
<dbReference type="EMBL" id="FNBN01000004">
    <property type="protein sequence ID" value="SDG42273.1"/>
    <property type="molecule type" value="Genomic_DNA"/>
</dbReference>
<dbReference type="Pfam" id="PF07264">
    <property type="entry name" value="EI24"/>
    <property type="match status" value="1"/>
</dbReference>
<evidence type="ECO:0000256" key="5">
    <source>
        <dbReference type="ARBA" id="ARBA00022605"/>
    </source>
</evidence>
<sequence>MFSFREVLAAIQAYGKAHQFIMQHKLWKWILVPGILYCILFMTGSYFVWGYSGDFVEYLFNLLPLKIWIQDLESSWVSFFFILLAFSIRIMILLLYFSYYKYLFLILGSPLFAYLSEKTEAILERREFPFSMQQFLKDMVRGVSISLRNMLYQTIAVILLIVLSFIPVVGWITPLFAFFIECYFYGFSMVDYSCERHQMSTRQSIRFIKEHRGIALGNGIVFYILMFIPVLGWVMAPSYAVIAATIHLSDKRLLHGATW</sequence>
<accession>A0A1G7U492</accession>
<feature type="transmembrane region" description="Helical" evidence="10">
    <location>
        <begin position="76"/>
        <end position="97"/>
    </location>
</feature>
<dbReference type="Proteomes" id="UP000199045">
    <property type="component" value="Unassembled WGS sequence"/>
</dbReference>
<dbReference type="PANTHER" id="PTHR37468:SF1">
    <property type="entry name" value="SULFATE TRANSPORTER CYSZ"/>
    <property type="match status" value="1"/>
</dbReference>
<reference evidence="11 12" key="1">
    <citation type="submission" date="2016-10" db="EMBL/GenBank/DDBJ databases">
        <authorList>
            <person name="de Groot N.N."/>
        </authorList>
    </citation>
    <scope>NUCLEOTIDE SEQUENCE [LARGE SCALE GENOMIC DNA]</scope>
    <source>
        <strain evidence="11 12">DSM 527</strain>
    </source>
</reference>
<evidence type="ECO:0000256" key="9">
    <source>
        <dbReference type="ARBA" id="ARBA00023136"/>
    </source>
</evidence>
<keyword evidence="3" id="KW-1003">Cell membrane</keyword>
<dbReference type="PANTHER" id="PTHR37468">
    <property type="entry name" value="SULFATE TRANSPORTER CYSZ"/>
    <property type="match status" value="1"/>
</dbReference>
<feature type="transmembrane region" description="Helical" evidence="10">
    <location>
        <begin position="215"/>
        <end position="236"/>
    </location>
</feature>
<comment type="subcellular location">
    <subcellularLocation>
        <location evidence="1">Membrane</location>
        <topology evidence="1">Multi-pass membrane protein</topology>
    </subcellularLocation>
</comment>
<evidence type="ECO:0000256" key="2">
    <source>
        <dbReference type="ARBA" id="ARBA00022448"/>
    </source>
</evidence>
<name>A0A1G7U492_CHIFI</name>
<keyword evidence="8" id="KW-0764">Sulfate transport</keyword>
<evidence type="ECO:0000313" key="11">
    <source>
        <dbReference type="EMBL" id="SDG42273.1"/>
    </source>
</evidence>
<evidence type="ECO:0000256" key="10">
    <source>
        <dbReference type="SAM" id="Phobius"/>
    </source>
</evidence>
<proteinExistence type="predicted"/>
<organism evidence="11 12">
    <name type="scientific">Chitinophaga filiformis</name>
    <name type="common">Myxococcus filiformis</name>
    <name type="synonym">Flexibacter filiformis</name>
    <dbReference type="NCBI Taxonomy" id="104663"/>
    <lineage>
        <taxon>Bacteria</taxon>
        <taxon>Pseudomonadati</taxon>
        <taxon>Bacteroidota</taxon>
        <taxon>Chitinophagia</taxon>
        <taxon>Chitinophagales</taxon>
        <taxon>Chitinophagaceae</taxon>
        <taxon>Chitinophaga</taxon>
    </lineage>
</organism>
<protein>
    <submittedName>
        <fullName evidence="11">CysZ protein</fullName>
    </submittedName>
</protein>
<dbReference type="AlphaFoldDB" id="A0A1G7U492"/>
<dbReference type="InterPro" id="IPR050480">
    <property type="entry name" value="CysZ-like"/>
</dbReference>
<dbReference type="RefSeq" id="WP_089834392.1">
    <property type="nucleotide sequence ID" value="NZ_FNBN01000004.1"/>
</dbReference>
<keyword evidence="4" id="KW-0997">Cell inner membrane</keyword>
<dbReference type="GO" id="GO:0000103">
    <property type="term" value="P:sulfate assimilation"/>
    <property type="evidence" value="ECO:0007669"/>
    <property type="project" value="TreeGrafter"/>
</dbReference>
<dbReference type="GO" id="GO:0009675">
    <property type="term" value="F:high-affinity sulfate:proton symporter activity"/>
    <property type="evidence" value="ECO:0007669"/>
    <property type="project" value="TreeGrafter"/>
</dbReference>
<dbReference type="STRING" id="104663.SAMN04488121_104212"/>
<dbReference type="GO" id="GO:0019344">
    <property type="term" value="P:cysteine biosynthetic process"/>
    <property type="evidence" value="ECO:0007669"/>
    <property type="project" value="TreeGrafter"/>
</dbReference>
<evidence type="ECO:0000256" key="4">
    <source>
        <dbReference type="ARBA" id="ARBA00022519"/>
    </source>
</evidence>
<dbReference type="GO" id="GO:0005886">
    <property type="term" value="C:plasma membrane"/>
    <property type="evidence" value="ECO:0007669"/>
    <property type="project" value="TreeGrafter"/>
</dbReference>
<dbReference type="OrthoDB" id="9787566at2"/>
<evidence type="ECO:0000313" key="12">
    <source>
        <dbReference type="Proteomes" id="UP000199045"/>
    </source>
</evidence>
<keyword evidence="2" id="KW-0813">Transport</keyword>
<evidence type="ECO:0000256" key="1">
    <source>
        <dbReference type="ARBA" id="ARBA00004141"/>
    </source>
</evidence>
<evidence type="ECO:0000256" key="3">
    <source>
        <dbReference type="ARBA" id="ARBA00022475"/>
    </source>
</evidence>
<evidence type="ECO:0000256" key="8">
    <source>
        <dbReference type="ARBA" id="ARBA00023032"/>
    </source>
</evidence>
<evidence type="ECO:0000256" key="6">
    <source>
        <dbReference type="ARBA" id="ARBA00022692"/>
    </source>
</evidence>
<evidence type="ECO:0000256" key="7">
    <source>
        <dbReference type="ARBA" id="ARBA00022989"/>
    </source>
</evidence>
<keyword evidence="5" id="KW-0028">Amino-acid biosynthesis</keyword>
<keyword evidence="6 10" id="KW-0812">Transmembrane</keyword>
<keyword evidence="9 10" id="KW-0472">Membrane</keyword>
<dbReference type="InterPro" id="IPR059112">
    <property type="entry name" value="CysZ/EI24"/>
</dbReference>
<gene>
    <name evidence="11" type="ORF">SAMN04488121_104212</name>
</gene>
<feature type="transmembrane region" description="Helical" evidence="10">
    <location>
        <begin position="26"/>
        <end position="49"/>
    </location>
</feature>
<keyword evidence="7 10" id="KW-1133">Transmembrane helix</keyword>